<proteinExistence type="predicted"/>
<sequence>MSKQLAFNERTFIAENITIEDFFATFTIDKLESELWNVNFEAYFGNMKFGNKEK</sequence>
<feature type="non-terminal residue" evidence="1">
    <location>
        <position position="54"/>
    </location>
</feature>
<organism evidence="1 2">
    <name type="scientific">Funneliformis mosseae</name>
    <name type="common">Endomycorrhizal fungus</name>
    <name type="synonym">Glomus mosseae</name>
    <dbReference type="NCBI Taxonomy" id="27381"/>
    <lineage>
        <taxon>Eukaryota</taxon>
        <taxon>Fungi</taxon>
        <taxon>Fungi incertae sedis</taxon>
        <taxon>Mucoromycota</taxon>
        <taxon>Glomeromycotina</taxon>
        <taxon>Glomeromycetes</taxon>
        <taxon>Glomerales</taxon>
        <taxon>Glomeraceae</taxon>
        <taxon>Funneliformis</taxon>
    </lineage>
</organism>
<dbReference type="Proteomes" id="UP000789375">
    <property type="component" value="Unassembled WGS sequence"/>
</dbReference>
<protein>
    <submittedName>
        <fullName evidence="1">4624_t:CDS:1</fullName>
    </submittedName>
</protein>
<dbReference type="AlphaFoldDB" id="A0A9N9GWZ8"/>
<keyword evidence="2" id="KW-1185">Reference proteome</keyword>
<evidence type="ECO:0000313" key="1">
    <source>
        <dbReference type="EMBL" id="CAG8632734.1"/>
    </source>
</evidence>
<evidence type="ECO:0000313" key="2">
    <source>
        <dbReference type="Proteomes" id="UP000789375"/>
    </source>
</evidence>
<dbReference type="EMBL" id="CAJVPP010003572">
    <property type="protein sequence ID" value="CAG8632734.1"/>
    <property type="molecule type" value="Genomic_DNA"/>
</dbReference>
<accession>A0A9N9GWZ8</accession>
<name>A0A9N9GWZ8_FUNMO</name>
<gene>
    <name evidence="1" type="ORF">FMOSSE_LOCUS10574</name>
</gene>
<reference evidence="1" key="1">
    <citation type="submission" date="2021-06" db="EMBL/GenBank/DDBJ databases">
        <authorList>
            <person name="Kallberg Y."/>
            <person name="Tangrot J."/>
            <person name="Rosling A."/>
        </authorList>
    </citation>
    <scope>NUCLEOTIDE SEQUENCE</scope>
    <source>
        <strain evidence="1">87-6 pot B 2015</strain>
    </source>
</reference>
<comment type="caution">
    <text evidence="1">The sequence shown here is derived from an EMBL/GenBank/DDBJ whole genome shotgun (WGS) entry which is preliminary data.</text>
</comment>